<dbReference type="InterPro" id="IPR043760">
    <property type="entry name" value="PycTM_dom"/>
</dbReference>
<keyword evidence="5 8" id="KW-1133">Transmembrane helix</keyword>
<keyword evidence="6" id="KW-0051">Antiviral defense</keyword>
<dbReference type="EMBL" id="JBHLTR010000044">
    <property type="protein sequence ID" value="MFC0560824.1"/>
    <property type="molecule type" value="Genomic_DNA"/>
</dbReference>
<organism evidence="10 11">
    <name type="scientific">Halalkalibacter alkalisediminis</name>
    <dbReference type="NCBI Taxonomy" id="935616"/>
    <lineage>
        <taxon>Bacteria</taxon>
        <taxon>Bacillati</taxon>
        <taxon>Bacillota</taxon>
        <taxon>Bacilli</taxon>
        <taxon>Bacillales</taxon>
        <taxon>Bacillaceae</taxon>
        <taxon>Halalkalibacter</taxon>
    </lineage>
</organism>
<feature type="transmembrane region" description="Helical" evidence="8">
    <location>
        <begin position="79"/>
        <end position="102"/>
    </location>
</feature>
<evidence type="ECO:0000256" key="6">
    <source>
        <dbReference type="ARBA" id="ARBA00023118"/>
    </source>
</evidence>
<dbReference type="Proteomes" id="UP001589833">
    <property type="component" value="Unassembled WGS sequence"/>
</dbReference>
<evidence type="ECO:0000313" key="11">
    <source>
        <dbReference type="Proteomes" id="UP001589833"/>
    </source>
</evidence>
<sequence length="196" mass="22070">MSEENKLSESEIKEEAVQTLERINFWISNCDTKISFSLAFAGILLGGFFSSGIITGSLNKLMKGLKEIDKDTPYLKIQYLGITTVVLVVFIILMIVSLTYLFRGKKGSIDTGVYNEADLSKDSTLFFGTIQNKSFIAFKNSMIGIKKDELVNDYLSQVYINSKICNRKFTLYNKGVNWLIASTIAFIILNGMFLFL</sequence>
<name>A0ABV6NK92_9BACI</name>
<feature type="transmembrane region" description="Helical" evidence="8">
    <location>
        <begin position="176"/>
        <end position="195"/>
    </location>
</feature>
<evidence type="ECO:0000256" key="5">
    <source>
        <dbReference type="ARBA" id="ARBA00022989"/>
    </source>
</evidence>
<comment type="caution">
    <text evidence="10">The sequence shown here is derived from an EMBL/GenBank/DDBJ whole genome shotgun (WGS) entry which is preliminary data.</text>
</comment>
<accession>A0ABV6NK92</accession>
<keyword evidence="7 8" id="KW-0472">Membrane</keyword>
<reference evidence="10 11" key="1">
    <citation type="submission" date="2024-09" db="EMBL/GenBank/DDBJ databases">
        <authorList>
            <person name="Sun Q."/>
            <person name="Mori K."/>
        </authorList>
    </citation>
    <scope>NUCLEOTIDE SEQUENCE [LARGE SCALE GENOMIC DNA]</scope>
    <source>
        <strain evidence="10 11">NCAIM B.02301</strain>
    </source>
</reference>
<proteinExistence type="predicted"/>
<keyword evidence="4" id="KW-0547">Nucleotide-binding</keyword>
<feature type="transmembrane region" description="Helical" evidence="8">
    <location>
        <begin position="34"/>
        <end position="58"/>
    </location>
</feature>
<evidence type="ECO:0000256" key="7">
    <source>
        <dbReference type="ARBA" id="ARBA00023136"/>
    </source>
</evidence>
<keyword evidence="2" id="KW-1003">Cell membrane</keyword>
<keyword evidence="3 8" id="KW-0812">Transmembrane</keyword>
<evidence type="ECO:0000256" key="1">
    <source>
        <dbReference type="ARBA" id="ARBA00004236"/>
    </source>
</evidence>
<keyword evidence="11" id="KW-1185">Reference proteome</keyword>
<evidence type="ECO:0000256" key="3">
    <source>
        <dbReference type="ARBA" id="ARBA00022692"/>
    </source>
</evidence>
<evidence type="ECO:0000313" key="10">
    <source>
        <dbReference type="EMBL" id="MFC0560824.1"/>
    </source>
</evidence>
<evidence type="ECO:0000259" key="9">
    <source>
        <dbReference type="Pfam" id="PF18967"/>
    </source>
</evidence>
<evidence type="ECO:0000256" key="8">
    <source>
        <dbReference type="SAM" id="Phobius"/>
    </source>
</evidence>
<protein>
    <submittedName>
        <fullName evidence="10">Pycsar system effector family protein</fullName>
    </submittedName>
</protein>
<dbReference type="RefSeq" id="WP_273848301.1">
    <property type="nucleotide sequence ID" value="NZ_JAQQWT010000064.1"/>
</dbReference>
<comment type="subcellular location">
    <subcellularLocation>
        <location evidence="1">Cell membrane</location>
    </subcellularLocation>
</comment>
<feature type="domain" description="Pycsar effector protein" evidence="9">
    <location>
        <begin position="17"/>
        <end position="189"/>
    </location>
</feature>
<gene>
    <name evidence="10" type="ORF">ACFFH4_17815</name>
</gene>
<evidence type="ECO:0000256" key="2">
    <source>
        <dbReference type="ARBA" id="ARBA00022475"/>
    </source>
</evidence>
<dbReference type="Pfam" id="PF18967">
    <property type="entry name" value="PycTM"/>
    <property type="match status" value="1"/>
</dbReference>
<evidence type="ECO:0000256" key="4">
    <source>
        <dbReference type="ARBA" id="ARBA00022741"/>
    </source>
</evidence>